<evidence type="ECO:0000313" key="2">
    <source>
        <dbReference type="Proteomes" id="UP000016605"/>
    </source>
</evidence>
<protein>
    <submittedName>
        <fullName evidence="1">Uncharacterized protein</fullName>
    </submittedName>
</protein>
<gene>
    <name evidence="1" type="ORF">N136_02034</name>
</gene>
<reference evidence="1 2" key="1">
    <citation type="submission" date="2013-08" db="EMBL/GenBank/DDBJ databases">
        <authorList>
            <person name="Weinstock G."/>
            <person name="Sodergren E."/>
            <person name="Wylie T."/>
            <person name="Fulton L."/>
            <person name="Fulton R."/>
            <person name="Fronick C."/>
            <person name="O'Laughlin M."/>
            <person name="Godfrey J."/>
            <person name="Miner T."/>
            <person name="Herter B."/>
            <person name="Appelbaum E."/>
            <person name="Cordes M."/>
            <person name="Lek S."/>
            <person name="Wollam A."/>
            <person name="Pepin K.H."/>
            <person name="Palsikar V.B."/>
            <person name="Mitreva M."/>
            <person name="Wilson R.K."/>
        </authorList>
    </citation>
    <scope>NUCLEOTIDE SEQUENCE [LARGE SCALE GENOMIC DNA]</scope>
    <source>
        <strain evidence="1 2">ATCC 14665</strain>
    </source>
</reference>
<name>U2TA85_LEIAQ</name>
<dbReference type="Proteomes" id="UP000016605">
    <property type="component" value="Unassembled WGS sequence"/>
</dbReference>
<dbReference type="AlphaFoldDB" id="U2TA85"/>
<sequence length="42" mass="4307">VDDASLAAIGVNPLDPSTRPASARAGRELGRRVASQVAAFWG</sequence>
<dbReference type="EMBL" id="AWVQ01000252">
    <property type="protein sequence ID" value="ERK71622.1"/>
    <property type="molecule type" value="Genomic_DNA"/>
</dbReference>
<comment type="caution">
    <text evidence="1">The sequence shown here is derived from an EMBL/GenBank/DDBJ whole genome shotgun (WGS) entry which is preliminary data.</text>
</comment>
<feature type="non-terminal residue" evidence="1">
    <location>
        <position position="1"/>
    </location>
</feature>
<organism evidence="1 2">
    <name type="scientific">Leifsonia aquatica ATCC 14665</name>
    <dbReference type="NCBI Taxonomy" id="1358026"/>
    <lineage>
        <taxon>Bacteria</taxon>
        <taxon>Bacillati</taxon>
        <taxon>Actinomycetota</taxon>
        <taxon>Actinomycetes</taxon>
        <taxon>Micrococcales</taxon>
        <taxon>Microbacteriaceae</taxon>
        <taxon>Leifsonia</taxon>
    </lineage>
</organism>
<dbReference type="HOGENOM" id="CLU_3262315_0_0_11"/>
<proteinExistence type="predicted"/>
<evidence type="ECO:0000313" key="1">
    <source>
        <dbReference type="EMBL" id="ERK71622.1"/>
    </source>
</evidence>
<accession>U2TA85</accession>